<feature type="binding site" evidence="8">
    <location>
        <position position="124"/>
    </location>
    <ligand>
        <name>Zn(2+)</name>
        <dbReference type="ChEBI" id="CHEBI:29105"/>
        <note>catalytic</note>
    </ligand>
</feature>
<dbReference type="SUPFAM" id="SSF55486">
    <property type="entry name" value="Metalloproteases ('zincins'), catalytic domain"/>
    <property type="match status" value="1"/>
</dbReference>
<gene>
    <name evidence="8 9" type="primary">ybeY</name>
    <name evidence="9" type="ORF">ERCIPSPA2889_366</name>
</gene>
<feature type="binding site" evidence="8">
    <location>
        <position position="118"/>
    </location>
    <ligand>
        <name>Zn(2+)</name>
        <dbReference type="ChEBI" id="CHEBI:29105"/>
        <note>catalytic</note>
    </ligand>
</feature>
<dbReference type="InterPro" id="IPR020549">
    <property type="entry name" value="YbeY_CS"/>
</dbReference>
<dbReference type="InterPro" id="IPR002036">
    <property type="entry name" value="YbeY"/>
</dbReference>
<protein>
    <recommendedName>
        <fullName evidence="8">Endoribonuclease YbeY</fullName>
        <ecNumber evidence="8">3.1.-.-</ecNumber>
    </recommendedName>
</protein>
<keyword evidence="4 8" id="KW-0479">Metal-binding</keyword>
<evidence type="ECO:0000256" key="2">
    <source>
        <dbReference type="ARBA" id="ARBA00022517"/>
    </source>
</evidence>
<evidence type="ECO:0000256" key="8">
    <source>
        <dbReference type="HAMAP-Rule" id="MF_00009"/>
    </source>
</evidence>
<dbReference type="NCBIfam" id="TIGR00043">
    <property type="entry name" value="rRNA maturation RNase YbeY"/>
    <property type="match status" value="1"/>
</dbReference>
<comment type="subcellular location">
    <subcellularLocation>
        <location evidence="8">Cytoplasm</location>
    </subcellularLocation>
</comment>
<dbReference type="PROSITE" id="PS01306">
    <property type="entry name" value="UPF0054"/>
    <property type="match status" value="1"/>
</dbReference>
<accession>A0A451DHY0</accession>
<dbReference type="GO" id="GO:0006364">
    <property type="term" value="P:rRNA processing"/>
    <property type="evidence" value="ECO:0007669"/>
    <property type="project" value="UniProtKB-UniRule"/>
</dbReference>
<evidence type="ECO:0000256" key="4">
    <source>
        <dbReference type="ARBA" id="ARBA00022723"/>
    </source>
</evidence>
<reference evidence="9 10" key="1">
    <citation type="submission" date="2019-02" db="EMBL/GenBank/DDBJ databases">
        <authorList>
            <person name="Manzano-Marin A."/>
            <person name="Manzano-Marin A."/>
        </authorList>
    </citation>
    <scope>NUCLEOTIDE SEQUENCE [LARGE SCALE GENOMIC DNA]</scope>
    <source>
        <strain evidence="9 10">ErCipseudotsugae</strain>
    </source>
</reference>
<evidence type="ECO:0000313" key="10">
    <source>
        <dbReference type="Proteomes" id="UP000294343"/>
    </source>
</evidence>
<feature type="binding site" evidence="8">
    <location>
        <position position="114"/>
    </location>
    <ligand>
        <name>Zn(2+)</name>
        <dbReference type="ChEBI" id="CHEBI:29105"/>
        <note>catalytic</note>
    </ligand>
</feature>
<comment type="similarity">
    <text evidence="1 8">Belongs to the endoribonuclease YbeY family.</text>
</comment>
<dbReference type="EMBL" id="LR217730">
    <property type="protein sequence ID" value="VFP86221.1"/>
    <property type="molecule type" value="Genomic_DNA"/>
</dbReference>
<dbReference type="RefSeq" id="WP_157989162.1">
    <property type="nucleotide sequence ID" value="NZ_LR217730.1"/>
</dbReference>
<evidence type="ECO:0000256" key="1">
    <source>
        <dbReference type="ARBA" id="ARBA00010875"/>
    </source>
</evidence>
<dbReference type="GO" id="GO:0005737">
    <property type="term" value="C:cytoplasm"/>
    <property type="evidence" value="ECO:0007669"/>
    <property type="project" value="UniProtKB-SubCell"/>
</dbReference>
<dbReference type="OrthoDB" id="9807740at2"/>
<comment type="cofactor">
    <cofactor evidence="8">
        <name>Zn(2+)</name>
        <dbReference type="ChEBI" id="CHEBI:29105"/>
    </cofactor>
    <text evidence="8">Binds 1 zinc ion.</text>
</comment>
<dbReference type="GO" id="GO:0004222">
    <property type="term" value="F:metalloendopeptidase activity"/>
    <property type="evidence" value="ECO:0007669"/>
    <property type="project" value="InterPro"/>
</dbReference>
<evidence type="ECO:0000256" key="7">
    <source>
        <dbReference type="ARBA" id="ARBA00022833"/>
    </source>
</evidence>
<dbReference type="HAMAP" id="MF_00009">
    <property type="entry name" value="Endoribonucl_YbeY"/>
    <property type="match status" value="1"/>
</dbReference>
<evidence type="ECO:0000256" key="5">
    <source>
        <dbReference type="ARBA" id="ARBA00022759"/>
    </source>
</evidence>
<keyword evidence="2 8" id="KW-0690">Ribosome biogenesis</keyword>
<dbReference type="Gene3D" id="3.40.390.30">
    <property type="entry name" value="Metalloproteases ('zincins'), catalytic domain"/>
    <property type="match status" value="1"/>
</dbReference>
<keyword evidence="8" id="KW-0698">rRNA processing</keyword>
<keyword evidence="6 8" id="KW-0378">Hydrolase</keyword>
<dbReference type="PANTHER" id="PTHR46986">
    <property type="entry name" value="ENDORIBONUCLEASE YBEY, CHLOROPLASTIC"/>
    <property type="match status" value="1"/>
</dbReference>
<comment type="function">
    <text evidence="8">Single strand-specific metallo-endoribonuclease involved in late-stage 70S ribosome quality control and in maturation of the 3' terminus of the 16S rRNA.</text>
</comment>
<dbReference type="EC" id="3.1.-.-" evidence="8"/>
<keyword evidence="5 8" id="KW-0255">Endonuclease</keyword>
<dbReference type="AlphaFoldDB" id="A0A451DHY0"/>
<dbReference type="Proteomes" id="UP000294343">
    <property type="component" value="Chromosome"/>
</dbReference>
<evidence type="ECO:0000256" key="6">
    <source>
        <dbReference type="ARBA" id="ARBA00022801"/>
    </source>
</evidence>
<keyword evidence="3 8" id="KW-0540">Nuclease</keyword>
<dbReference type="GO" id="GO:0008270">
    <property type="term" value="F:zinc ion binding"/>
    <property type="evidence" value="ECO:0007669"/>
    <property type="project" value="UniProtKB-UniRule"/>
</dbReference>
<dbReference type="InterPro" id="IPR023091">
    <property type="entry name" value="MetalPrtase_cat_dom_sf_prd"/>
</dbReference>
<dbReference type="Pfam" id="PF02130">
    <property type="entry name" value="YbeY"/>
    <property type="match status" value="1"/>
</dbReference>
<organism evidence="9 10">
    <name type="scientific">Candidatus Erwinia haradaeae</name>
    <dbReference type="NCBI Taxonomy" id="1922217"/>
    <lineage>
        <taxon>Bacteria</taxon>
        <taxon>Pseudomonadati</taxon>
        <taxon>Pseudomonadota</taxon>
        <taxon>Gammaproteobacteria</taxon>
        <taxon>Enterobacterales</taxon>
        <taxon>Erwiniaceae</taxon>
        <taxon>Erwinia</taxon>
    </lineage>
</organism>
<keyword evidence="7 8" id="KW-0862">Zinc</keyword>
<evidence type="ECO:0000313" key="9">
    <source>
        <dbReference type="EMBL" id="VFP86221.1"/>
    </source>
</evidence>
<sequence>MSFIILDLQIACSMPQGLPKKSNFLRWVSAVLPKCNQKKEITIRLVDEKESRALNWMFCKKNQPTNILSFPFTAPSYIKTPLLGDLVICRQIVELEALSQNKPLEAHWAHMTIHGSLHLLGYDHSSQYTAEEMEKLETKIIILLGYTDPYIDNIDQSVY</sequence>
<keyword evidence="8" id="KW-0963">Cytoplasm</keyword>
<dbReference type="PANTHER" id="PTHR46986:SF1">
    <property type="entry name" value="ENDORIBONUCLEASE YBEY, CHLOROPLASTIC"/>
    <property type="match status" value="1"/>
</dbReference>
<name>A0A451DHY0_9GAMM</name>
<proteinExistence type="inferred from homology"/>
<evidence type="ECO:0000256" key="3">
    <source>
        <dbReference type="ARBA" id="ARBA00022722"/>
    </source>
</evidence>
<dbReference type="GO" id="GO:0004521">
    <property type="term" value="F:RNA endonuclease activity"/>
    <property type="evidence" value="ECO:0007669"/>
    <property type="project" value="UniProtKB-UniRule"/>
</dbReference>